<proteinExistence type="predicted"/>
<comment type="caution">
    <text evidence="1">The sequence shown here is derived from an EMBL/GenBank/DDBJ whole genome shotgun (WGS) entry which is preliminary data.</text>
</comment>
<keyword evidence="2" id="KW-1185">Reference proteome</keyword>
<protein>
    <submittedName>
        <fullName evidence="1">Uncharacterized protein</fullName>
    </submittedName>
</protein>
<dbReference type="EMBL" id="AVOT02079138">
    <property type="protein sequence ID" value="MBW0566452.1"/>
    <property type="molecule type" value="Genomic_DNA"/>
</dbReference>
<dbReference type="AlphaFoldDB" id="A0A9Q3PN31"/>
<evidence type="ECO:0000313" key="2">
    <source>
        <dbReference type="Proteomes" id="UP000765509"/>
    </source>
</evidence>
<name>A0A9Q3PN31_9BASI</name>
<reference evidence="1" key="1">
    <citation type="submission" date="2021-03" db="EMBL/GenBank/DDBJ databases">
        <title>Draft genome sequence of rust myrtle Austropuccinia psidii MF-1, a brazilian biotype.</title>
        <authorList>
            <person name="Quecine M.C."/>
            <person name="Pachon D.M.R."/>
            <person name="Bonatelli M.L."/>
            <person name="Correr F.H."/>
            <person name="Franceschini L.M."/>
            <person name="Leite T.F."/>
            <person name="Margarido G.R.A."/>
            <person name="Almeida C.A."/>
            <person name="Ferrarezi J.A."/>
            <person name="Labate C.A."/>
        </authorList>
    </citation>
    <scope>NUCLEOTIDE SEQUENCE</scope>
    <source>
        <strain evidence="1">MF-1</strain>
    </source>
</reference>
<sequence length="100" mass="10917">MAYHNVSFNESLFSQLKNQSNDLLPLNLPWEALDKPLHEPQPFPIYDLTPDTQELVDEPQVSITQGNPPGPATVDEIQLAGDTALALPSVLRSSDPGTPL</sequence>
<organism evidence="1 2">
    <name type="scientific">Austropuccinia psidii MF-1</name>
    <dbReference type="NCBI Taxonomy" id="1389203"/>
    <lineage>
        <taxon>Eukaryota</taxon>
        <taxon>Fungi</taxon>
        <taxon>Dikarya</taxon>
        <taxon>Basidiomycota</taxon>
        <taxon>Pucciniomycotina</taxon>
        <taxon>Pucciniomycetes</taxon>
        <taxon>Pucciniales</taxon>
        <taxon>Sphaerophragmiaceae</taxon>
        <taxon>Austropuccinia</taxon>
    </lineage>
</organism>
<accession>A0A9Q3PN31</accession>
<dbReference type="Proteomes" id="UP000765509">
    <property type="component" value="Unassembled WGS sequence"/>
</dbReference>
<gene>
    <name evidence="1" type="ORF">O181_106167</name>
</gene>
<evidence type="ECO:0000313" key="1">
    <source>
        <dbReference type="EMBL" id="MBW0566452.1"/>
    </source>
</evidence>